<dbReference type="PANTHER" id="PTHR24171">
    <property type="entry name" value="ANKYRIN REPEAT DOMAIN-CONTAINING PROTEIN 39-RELATED"/>
    <property type="match status" value="1"/>
</dbReference>
<evidence type="ECO:0000313" key="4">
    <source>
        <dbReference type="EMBL" id="TLS50709.1"/>
    </source>
</evidence>
<keyword evidence="1" id="KW-0677">Repeat</keyword>
<evidence type="ECO:0000256" key="1">
    <source>
        <dbReference type="ARBA" id="ARBA00022737"/>
    </source>
</evidence>
<accession>A0A5R9G6N2</accession>
<dbReference type="SUPFAM" id="SSF48403">
    <property type="entry name" value="Ankyrin repeat"/>
    <property type="match status" value="1"/>
</dbReference>
<dbReference type="Gene3D" id="1.25.40.20">
    <property type="entry name" value="Ankyrin repeat-containing domain"/>
    <property type="match status" value="2"/>
</dbReference>
<dbReference type="InterPro" id="IPR002110">
    <property type="entry name" value="Ankyrin_rpt"/>
</dbReference>
<keyword evidence="5" id="KW-1185">Reference proteome</keyword>
<gene>
    <name evidence="4" type="ORF">FE782_18580</name>
</gene>
<evidence type="ECO:0000256" key="3">
    <source>
        <dbReference type="PROSITE-ProRule" id="PRU00023"/>
    </source>
</evidence>
<protein>
    <submittedName>
        <fullName evidence="4">Ankyrin repeat domain-containing protein</fullName>
    </submittedName>
</protein>
<dbReference type="EMBL" id="VCIW01000013">
    <property type="protein sequence ID" value="TLS50709.1"/>
    <property type="molecule type" value="Genomic_DNA"/>
</dbReference>
<feature type="repeat" description="ANK" evidence="3">
    <location>
        <begin position="135"/>
        <end position="167"/>
    </location>
</feature>
<dbReference type="InterPro" id="IPR036770">
    <property type="entry name" value="Ankyrin_rpt-contain_sf"/>
</dbReference>
<reference evidence="4 5" key="1">
    <citation type="submission" date="2019-05" db="EMBL/GenBank/DDBJ databases">
        <authorList>
            <person name="Narsing Rao M.P."/>
            <person name="Li W.J."/>
        </authorList>
    </citation>
    <scope>NUCLEOTIDE SEQUENCE [LARGE SCALE GENOMIC DNA]</scope>
    <source>
        <strain evidence="4 5">SYSU_K30003</strain>
    </source>
</reference>
<dbReference type="AlphaFoldDB" id="A0A5R9G6N2"/>
<dbReference type="PROSITE" id="PS50088">
    <property type="entry name" value="ANK_REPEAT"/>
    <property type="match status" value="4"/>
</dbReference>
<feature type="repeat" description="ANK" evidence="3">
    <location>
        <begin position="168"/>
        <end position="200"/>
    </location>
</feature>
<feature type="repeat" description="ANK" evidence="3">
    <location>
        <begin position="100"/>
        <end position="132"/>
    </location>
</feature>
<dbReference type="Pfam" id="PF00023">
    <property type="entry name" value="Ank"/>
    <property type="match status" value="1"/>
</dbReference>
<name>A0A5R9G6N2_9BACL</name>
<feature type="repeat" description="ANK" evidence="3">
    <location>
        <begin position="42"/>
        <end position="74"/>
    </location>
</feature>
<dbReference type="PANTHER" id="PTHR24171:SF10">
    <property type="entry name" value="ANKYRIN REPEAT DOMAIN-CONTAINING PROTEIN 29-LIKE"/>
    <property type="match status" value="1"/>
</dbReference>
<proteinExistence type="predicted"/>
<organism evidence="4 5">
    <name type="scientific">Paenibacillus antri</name>
    <dbReference type="NCBI Taxonomy" id="2582848"/>
    <lineage>
        <taxon>Bacteria</taxon>
        <taxon>Bacillati</taxon>
        <taxon>Bacillota</taxon>
        <taxon>Bacilli</taxon>
        <taxon>Bacillales</taxon>
        <taxon>Paenibacillaceae</taxon>
        <taxon>Paenibacillus</taxon>
    </lineage>
</organism>
<dbReference type="SMART" id="SM00248">
    <property type="entry name" value="ANK"/>
    <property type="match status" value="5"/>
</dbReference>
<dbReference type="Proteomes" id="UP000309676">
    <property type="component" value="Unassembled WGS sequence"/>
</dbReference>
<evidence type="ECO:0000256" key="2">
    <source>
        <dbReference type="ARBA" id="ARBA00023043"/>
    </source>
</evidence>
<evidence type="ECO:0000313" key="5">
    <source>
        <dbReference type="Proteomes" id="UP000309676"/>
    </source>
</evidence>
<dbReference type="PRINTS" id="PR01415">
    <property type="entry name" value="ANKYRIN"/>
</dbReference>
<comment type="caution">
    <text evidence="4">The sequence shown here is derived from an EMBL/GenBank/DDBJ whole genome shotgun (WGS) entry which is preliminary data.</text>
</comment>
<dbReference type="PROSITE" id="PS50297">
    <property type="entry name" value="ANK_REP_REGION"/>
    <property type="match status" value="4"/>
</dbReference>
<dbReference type="Pfam" id="PF12796">
    <property type="entry name" value="Ank_2"/>
    <property type="match status" value="2"/>
</dbReference>
<keyword evidence="2 3" id="KW-0040">ANK repeat</keyword>
<sequence>MNWRMCPMSIEVLVQAASSGDLDTMKALLETNPKLAEETLPNGLSPLMAAMYYGKQQAVEWLLDQGVTVTIHEAAALGDDETLNYMLNLEPSLLMQYSFDGWTPLHLAAFFGGFEAAKLLIERGADVNARSTNGMSNMPIHAASAGSRTNLVALLLEKGADPNVRQSGGWTPIHQAADRCDAEMVRLLLRYGADPDAAQDDGRTARSIAREKGYTEVLDVLP</sequence>